<organism evidence="2 3">
    <name type="scientific">Cymbomonas tetramitiformis</name>
    <dbReference type="NCBI Taxonomy" id="36881"/>
    <lineage>
        <taxon>Eukaryota</taxon>
        <taxon>Viridiplantae</taxon>
        <taxon>Chlorophyta</taxon>
        <taxon>Pyramimonadophyceae</taxon>
        <taxon>Pyramimonadales</taxon>
        <taxon>Pyramimonadaceae</taxon>
        <taxon>Cymbomonas</taxon>
    </lineage>
</organism>
<evidence type="ECO:0000259" key="1">
    <source>
        <dbReference type="Pfam" id="PF00856"/>
    </source>
</evidence>
<dbReference type="InterPro" id="IPR001214">
    <property type="entry name" value="SET_dom"/>
</dbReference>
<proteinExistence type="predicted"/>
<dbReference type="InterPro" id="IPR046341">
    <property type="entry name" value="SET_dom_sf"/>
</dbReference>
<sequence length="169" mass="18699">MTVEQSCTEEWHVVSHVSDWITNTSGTRLEQVVLEESAQAGTILVSVKKTPDSIVSSPSWDTLQVGTHEHARFGAKALRLNHSNTPNTIINIDSSKVDIVAAADIPAGEMLTFNYNTTEWAMDEPFDDWITGQKVQGFLHLSKTEQKRLLTSNLVAQHIRILAQNSTGD</sequence>
<dbReference type="AlphaFoldDB" id="A0AAE0GFL4"/>
<dbReference type="Pfam" id="PF00856">
    <property type="entry name" value="SET"/>
    <property type="match status" value="1"/>
</dbReference>
<accession>A0AAE0GFL4</accession>
<reference evidence="2 3" key="1">
    <citation type="journal article" date="2015" name="Genome Biol. Evol.">
        <title>Comparative Genomics of a Bacterivorous Green Alga Reveals Evolutionary Causalities and Consequences of Phago-Mixotrophic Mode of Nutrition.</title>
        <authorList>
            <person name="Burns J.A."/>
            <person name="Paasch A."/>
            <person name="Narechania A."/>
            <person name="Kim E."/>
        </authorList>
    </citation>
    <scope>NUCLEOTIDE SEQUENCE [LARGE SCALE GENOMIC DNA]</scope>
    <source>
        <strain evidence="2 3">PLY_AMNH</strain>
    </source>
</reference>
<dbReference type="Proteomes" id="UP001190700">
    <property type="component" value="Unassembled WGS sequence"/>
</dbReference>
<name>A0AAE0GFL4_9CHLO</name>
<dbReference type="Gene3D" id="2.170.270.10">
    <property type="entry name" value="SET domain"/>
    <property type="match status" value="1"/>
</dbReference>
<dbReference type="PANTHER" id="PTHR12350:SF19">
    <property type="entry name" value="SET DOMAIN-CONTAINING PROTEIN"/>
    <property type="match status" value="1"/>
</dbReference>
<evidence type="ECO:0000313" key="3">
    <source>
        <dbReference type="Proteomes" id="UP001190700"/>
    </source>
</evidence>
<gene>
    <name evidence="2" type="ORF">CYMTET_15373</name>
</gene>
<dbReference type="SUPFAM" id="SSF82199">
    <property type="entry name" value="SET domain"/>
    <property type="match status" value="1"/>
</dbReference>
<dbReference type="InterPro" id="IPR053201">
    <property type="entry name" value="Flavunoidine_N-MTase"/>
</dbReference>
<keyword evidence="3" id="KW-1185">Reference proteome</keyword>
<dbReference type="PANTHER" id="PTHR12350">
    <property type="entry name" value="HISTONE-LYSINE N-METHYLTRANSFERASE-RELATED"/>
    <property type="match status" value="1"/>
</dbReference>
<evidence type="ECO:0000313" key="2">
    <source>
        <dbReference type="EMBL" id="KAK3276561.1"/>
    </source>
</evidence>
<feature type="domain" description="SET" evidence="1">
    <location>
        <begin position="72"/>
        <end position="116"/>
    </location>
</feature>
<comment type="caution">
    <text evidence="2">The sequence shown here is derived from an EMBL/GenBank/DDBJ whole genome shotgun (WGS) entry which is preliminary data.</text>
</comment>
<dbReference type="EMBL" id="LGRX02006491">
    <property type="protein sequence ID" value="KAK3276561.1"/>
    <property type="molecule type" value="Genomic_DNA"/>
</dbReference>
<dbReference type="CDD" id="cd08161">
    <property type="entry name" value="SET"/>
    <property type="match status" value="1"/>
</dbReference>
<protein>
    <recommendedName>
        <fullName evidence="1">SET domain-containing protein</fullName>
    </recommendedName>
</protein>